<keyword evidence="2" id="KW-1185">Reference proteome</keyword>
<evidence type="ECO:0000313" key="1">
    <source>
        <dbReference type="EMBL" id="CAI9285916.1"/>
    </source>
</evidence>
<organism evidence="1 2">
    <name type="scientific">Lactuca saligna</name>
    <name type="common">Willowleaf lettuce</name>
    <dbReference type="NCBI Taxonomy" id="75948"/>
    <lineage>
        <taxon>Eukaryota</taxon>
        <taxon>Viridiplantae</taxon>
        <taxon>Streptophyta</taxon>
        <taxon>Embryophyta</taxon>
        <taxon>Tracheophyta</taxon>
        <taxon>Spermatophyta</taxon>
        <taxon>Magnoliopsida</taxon>
        <taxon>eudicotyledons</taxon>
        <taxon>Gunneridae</taxon>
        <taxon>Pentapetalae</taxon>
        <taxon>asterids</taxon>
        <taxon>campanulids</taxon>
        <taxon>Asterales</taxon>
        <taxon>Asteraceae</taxon>
        <taxon>Cichorioideae</taxon>
        <taxon>Cichorieae</taxon>
        <taxon>Lactucinae</taxon>
        <taxon>Lactuca</taxon>
    </lineage>
</organism>
<dbReference type="EMBL" id="OX465081">
    <property type="protein sequence ID" value="CAI9285916.1"/>
    <property type="molecule type" value="Genomic_DNA"/>
</dbReference>
<evidence type="ECO:0000313" key="2">
    <source>
        <dbReference type="Proteomes" id="UP001177003"/>
    </source>
</evidence>
<gene>
    <name evidence="1" type="ORF">LSALG_LOCUS25362</name>
</gene>
<sequence length="189" mass="21168">MSLKEVIPTQLGVLKRLKKMDHKPSHSSERSKSFSLSFTFKPQLNRKRVVFREIPTPVSPASKKRIAKDMAKRTSKKQKKMRKLIISEESMDEEVVLESPLGDDNMAIPSPTRNSPIKLNFEEIGNSCGSVKASNVDATTNQGDPSKISNPEKTTVILPEVLLKHFQIPILVSSSVITLELLSEKFKLL</sequence>
<reference evidence="1" key="1">
    <citation type="submission" date="2023-04" db="EMBL/GenBank/DDBJ databases">
        <authorList>
            <person name="Vijverberg K."/>
            <person name="Xiong W."/>
            <person name="Schranz E."/>
        </authorList>
    </citation>
    <scope>NUCLEOTIDE SEQUENCE</scope>
</reference>
<proteinExistence type="predicted"/>
<name>A0AA35Z524_LACSI</name>
<dbReference type="AlphaFoldDB" id="A0AA35Z524"/>
<protein>
    <submittedName>
        <fullName evidence="1">Uncharacterized protein</fullName>
    </submittedName>
</protein>
<accession>A0AA35Z524</accession>
<dbReference type="Proteomes" id="UP001177003">
    <property type="component" value="Chromosome 5"/>
</dbReference>